<protein>
    <submittedName>
        <fullName evidence="2">G11615 protein</fullName>
    </submittedName>
</protein>
<dbReference type="Proteomes" id="UP001497392">
    <property type="component" value="Unassembled WGS sequence"/>
</dbReference>
<gene>
    <name evidence="2" type="primary">g11615</name>
    <name evidence="2" type="ORF">VP750_LOCUS10380</name>
</gene>
<reference evidence="2 3" key="1">
    <citation type="submission" date="2024-06" db="EMBL/GenBank/DDBJ databases">
        <authorList>
            <person name="Kraege A."/>
            <person name="Thomma B."/>
        </authorList>
    </citation>
    <scope>NUCLEOTIDE SEQUENCE [LARGE SCALE GENOMIC DNA]</scope>
</reference>
<dbReference type="InterPro" id="IPR037477">
    <property type="entry name" value="SCO2"/>
</dbReference>
<sequence length="238" mass="25794">MRPPASEHCSSAGFSGTLDAVPPIGAAYPRVANCIPAKRRAQRNGHLSIVTAAGGLLSLGESGRERDRNGRQPLSDGIRSNGSFAAKGKEALRAAAQRWGQPLDRDNSHSKSHKDEGLPTSLFAPFKGELPADGKTLTEREEFCDPMERSCQTPMHVWESKCTACYGSGTVSFSSRRGRHSSATCASCTGMGYVRRTSSRIIPDLNGNGKHLTIGRPIALDEEEYEEYMRSLKNGKQK</sequence>
<dbReference type="EMBL" id="CAXHTA020000018">
    <property type="protein sequence ID" value="CAL5228474.1"/>
    <property type="molecule type" value="Genomic_DNA"/>
</dbReference>
<evidence type="ECO:0000313" key="3">
    <source>
        <dbReference type="Proteomes" id="UP001497392"/>
    </source>
</evidence>
<feature type="region of interest" description="Disordered" evidence="1">
    <location>
        <begin position="60"/>
        <end position="82"/>
    </location>
</feature>
<name>A0ABP1GD18_9CHLO</name>
<dbReference type="PANTHER" id="PTHR36035">
    <property type="entry name" value="PROTEIN DISULFIDE-ISOMERASE SCO2"/>
    <property type="match status" value="1"/>
</dbReference>
<accession>A0ABP1GD18</accession>
<evidence type="ECO:0000313" key="2">
    <source>
        <dbReference type="EMBL" id="CAL5228474.1"/>
    </source>
</evidence>
<feature type="region of interest" description="Disordered" evidence="1">
    <location>
        <begin position="99"/>
        <end position="131"/>
    </location>
</feature>
<proteinExistence type="predicted"/>
<feature type="compositionally biased region" description="Basic and acidic residues" evidence="1">
    <location>
        <begin position="103"/>
        <end position="117"/>
    </location>
</feature>
<comment type="caution">
    <text evidence="2">The sequence shown here is derived from an EMBL/GenBank/DDBJ whole genome shotgun (WGS) entry which is preliminary data.</text>
</comment>
<keyword evidence="3" id="KW-1185">Reference proteome</keyword>
<organism evidence="2 3">
    <name type="scientific">Coccomyxa viridis</name>
    <dbReference type="NCBI Taxonomy" id="1274662"/>
    <lineage>
        <taxon>Eukaryota</taxon>
        <taxon>Viridiplantae</taxon>
        <taxon>Chlorophyta</taxon>
        <taxon>core chlorophytes</taxon>
        <taxon>Trebouxiophyceae</taxon>
        <taxon>Trebouxiophyceae incertae sedis</taxon>
        <taxon>Coccomyxaceae</taxon>
        <taxon>Coccomyxa</taxon>
    </lineage>
</organism>
<dbReference type="PANTHER" id="PTHR36035:SF1">
    <property type="entry name" value="PROTEIN DISULFIDE-ISOMERASE SCO2"/>
    <property type="match status" value="1"/>
</dbReference>
<evidence type="ECO:0000256" key="1">
    <source>
        <dbReference type="SAM" id="MobiDB-lite"/>
    </source>
</evidence>